<dbReference type="Proteomes" id="UP001174691">
    <property type="component" value="Unassembled WGS sequence"/>
</dbReference>
<dbReference type="PROSITE" id="PS51695">
    <property type="entry name" value="SEDOLISIN"/>
    <property type="match status" value="1"/>
</dbReference>
<protein>
    <submittedName>
        <fullName evidence="3">Subtilisin-like protein</fullName>
    </submittedName>
</protein>
<dbReference type="GO" id="GO:0008240">
    <property type="term" value="F:tripeptidyl-peptidase activity"/>
    <property type="evidence" value="ECO:0007669"/>
    <property type="project" value="TreeGrafter"/>
</dbReference>
<keyword evidence="1" id="KW-0479">Metal-binding</keyword>
<dbReference type="CDD" id="cd04056">
    <property type="entry name" value="Peptidases_S53"/>
    <property type="match status" value="1"/>
</dbReference>
<name>A0AA38RMW9_9PEZI</name>
<dbReference type="GO" id="GO:0004252">
    <property type="term" value="F:serine-type endopeptidase activity"/>
    <property type="evidence" value="ECO:0007669"/>
    <property type="project" value="UniProtKB-UniRule"/>
</dbReference>
<reference evidence="3" key="1">
    <citation type="submission" date="2022-07" db="EMBL/GenBank/DDBJ databases">
        <title>Fungi with potential for degradation of polypropylene.</title>
        <authorList>
            <person name="Gostincar C."/>
        </authorList>
    </citation>
    <scope>NUCLEOTIDE SEQUENCE</scope>
    <source>
        <strain evidence="3">EXF-13287</strain>
    </source>
</reference>
<organism evidence="3 4">
    <name type="scientific">Coniochaeta hoffmannii</name>
    <dbReference type="NCBI Taxonomy" id="91930"/>
    <lineage>
        <taxon>Eukaryota</taxon>
        <taxon>Fungi</taxon>
        <taxon>Dikarya</taxon>
        <taxon>Ascomycota</taxon>
        <taxon>Pezizomycotina</taxon>
        <taxon>Sordariomycetes</taxon>
        <taxon>Sordariomycetidae</taxon>
        <taxon>Coniochaetales</taxon>
        <taxon>Coniochaetaceae</taxon>
        <taxon>Coniochaeta</taxon>
    </lineage>
</organism>
<keyword evidence="1" id="KW-0106">Calcium</keyword>
<keyword evidence="1" id="KW-0645">Protease</keyword>
<feature type="domain" description="Peptidase S53" evidence="2">
    <location>
        <begin position="47"/>
        <end position="470"/>
    </location>
</feature>
<dbReference type="EMBL" id="JANBVN010000186">
    <property type="protein sequence ID" value="KAJ9134219.1"/>
    <property type="molecule type" value="Genomic_DNA"/>
</dbReference>
<proteinExistence type="predicted"/>
<feature type="binding site" evidence="1">
    <location>
        <position position="450"/>
    </location>
    <ligand>
        <name>Ca(2+)</name>
        <dbReference type="ChEBI" id="CHEBI:29108"/>
    </ligand>
</feature>
<accession>A0AA38RMW9</accession>
<sequence>MDSIKFIEPTFPTPLGQKKTRSSLVHLQHKGEATASWNGTKVDCHKYVTPECLRMLYSIPFQGTGRHTNSSLGIFEISAQTWFPNDLDSFFSRFEPQLIGSRPTVRSIDGGYMQYNWTGFPFNSEPSLDFEYALALTDRQPVIELLVGNNSTTSPLGNMLAALDASYCNSQAGGDNGTIECGASAPPSVISISYGMSEADYPAGYLDQQCLEFLKLGLQGVSVVAGSGDWGVADQLSQCIDPATGLPADPGSGDSSSLWHFSSMFPASCPWVTAVGGTSLAAPLPNMTQPVWNQSAPFFPPQHAYLVPGDDGDRGNSTSGGGFSNVFAAPDYQTRDAASYLATQRSHIAPFANSFRADGRGYPDVALLAQNYLVVYNGGLYTIDGTSAATPLFASMVARINNERQNQGKKTVGFVNPVLYKHREIFDDVTEGANEGCGVEEAFRAAKGWDAVTGLGAPNFKRLSDVFMGLP</sequence>
<dbReference type="SUPFAM" id="SSF52743">
    <property type="entry name" value="Subtilisin-like"/>
    <property type="match status" value="1"/>
</dbReference>
<evidence type="ECO:0000313" key="3">
    <source>
        <dbReference type="EMBL" id="KAJ9134219.1"/>
    </source>
</evidence>
<dbReference type="InterPro" id="IPR030400">
    <property type="entry name" value="Sedolisin_dom"/>
</dbReference>
<evidence type="ECO:0000256" key="1">
    <source>
        <dbReference type="PROSITE-ProRule" id="PRU01032"/>
    </source>
</evidence>
<comment type="cofactor">
    <cofactor evidence="1">
        <name>Ca(2+)</name>
        <dbReference type="ChEBI" id="CHEBI:29108"/>
    </cofactor>
    <text evidence="1">Binds 1 Ca(2+) ion per subunit.</text>
</comment>
<keyword evidence="4" id="KW-1185">Reference proteome</keyword>
<feature type="active site" description="Charge relay system" evidence="1">
    <location>
        <position position="387"/>
    </location>
</feature>
<keyword evidence="1" id="KW-0378">Hydrolase</keyword>
<dbReference type="GO" id="GO:0006508">
    <property type="term" value="P:proteolysis"/>
    <property type="evidence" value="ECO:0007669"/>
    <property type="project" value="UniProtKB-KW"/>
</dbReference>
<keyword evidence="1" id="KW-0720">Serine protease</keyword>
<dbReference type="AlphaFoldDB" id="A0AA38RMW9"/>
<feature type="active site" description="Charge relay system" evidence="1">
    <location>
        <position position="125"/>
    </location>
</feature>
<dbReference type="GO" id="GO:0046872">
    <property type="term" value="F:metal ion binding"/>
    <property type="evidence" value="ECO:0007669"/>
    <property type="project" value="UniProtKB-UniRule"/>
</dbReference>
<feature type="binding site" evidence="1">
    <location>
        <position position="429"/>
    </location>
    <ligand>
        <name>Ca(2+)</name>
        <dbReference type="ChEBI" id="CHEBI:29108"/>
    </ligand>
</feature>
<feature type="binding site" evidence="1">
    <location>
        <position position="448"/>
    </location>
    <ligand>
        <name>Ca(2+)</name>
        <dbReference type="ChEBI" id="CHEBI:29108"/>
    </ligand>
</feature>
<evidence type="ECO:0000313" key="4">
    <source>
        <dbReference type="Proteomes" id="UP001174691"/>
    </source>
</evidence>
<dbReference type="InterPro" id="IPR036852">
    <property type="entry name" value="Peptidase_S8/S53_dom_sf"/>
</dbReference>
<dbReference type="Gene3D" id="3.40.50.200">
    <property type="entry name" value="Peptidase S8/S53 domain"/>
    <property type="match status" value="1"/>
</dbReference>
<dbReference type="PANTHER" id="PTHR14218:SF19">
    <property type="entry name" value="SERINE PROTEASE AORO, PUTATIVE (AFU_ORTHOLOGUE AFUA_6G10250)-RELATED"/>
    <property type="match status" value="1"/>
</dbReference>
<gene>
    <name evidence="3" type="ORF">NKR19_g8734</name>
</gene>
<evidence type="ECO:0000259" key="2">
    <source>
        <dbReference type="PROSITE" id="PS51695"/>
    </source>
</evidence>
<feature type="active site" description="Charge relay system" evidence="1">
    <location>
        <position position="129"/>
    </location>
</feature>
<feature type="binding site" evidence="1">
    <location>
        <position position="428"/>
    </location>
    <ligand>
        <name>Ca(2+)</name>
        <dbReference type="ChEBI" id="CHEBI:29108"/>
    </ligand>
</feature>
<comment type="caution">
    <text evidence="3">The sequence shown here is derived from an EMBL/GenBank/DDBJ whole genome shotgun (WGS) entry which is preliminary data.</text>
</comment>
<dbReference type="InterPro" id="IPR050819">
    <property type="entry name" value="Tripeptidyl-peptidase_I"/>
</dbReference>
<dbReference type="PANTHER" id="PTHR14218">
    <property type="entry name" value="PROTEASE S8 TRIPEPTIDYL PEPTIDASE I CLN2"/>
    <property type="match status" value="1"/>
</dbReference>